<dbReference type="RefSeq" id="WP_274924232.1">
    <property type="nucleotide sequence ID" value="NZ_JAKELO010000002.1"/>
</dbReference>
<organism evidence="2 3">
    <name type="scientific">Methanogenium marinum</name>
    <dbReference type="NCBI Taxonomy" id="348610"/>
    <lineage>
        <taxon>Archaea</taxon>
        <taxon>Methanobacteriati</taxon>
        <taxon>Methanobacteriota</taxon>
        <taxon>Stenosarchaea group</taxon>
        <taxon>Methanomicrobia</taxon>
        <taxon>Methanomicrobiales</taxon>
        <taxon>Methanomicrobiaceae</taxon>
        <taxon>Methanogenium</taxon>
    </lineage>
</organism>
<proteinExistence type="predicted"/>
<reference evidence="2" key="1">
    <citation type="submission" date="2022-01" db="EMBL/GenBank/DDBJ databases">
        <title>Draft genome of Methanogenium marinum DSM 15558.</title>
        <authorList>
            <person name="Chen S.-C."/>
            <person name="You Y.-T."/>
        </authorList>
    </citation>
    <scope>NUCLEOTIDE SEQUENCE</scope>
    <source>
        <strain evidence="2">DSM 15558</strain>
    </source>
</reference>
<evidence type="ECO:0000256" key="1">
    <source>
        <dbReference type="SAM" id="MobiDB-lite"/>
    </source>
</evidence>
<comment type="caution">
    <text evidence="2">The sequence shown here is derived from an EMBL/GenBank/DDBJ whole genome shotgun (WGS) entry which is preliminary data.</text>
</comment>
<protein>
    <submittedName>
        <fullName evidence="2">Uncharacterized protein</fullName>
    </submittedName>
</protein>
<evidence type="ECO:0000313" key="2">
    <source>
        <dbReference type="EMBL" id="MDE4907584.1"/>
    </source>
</evidence>
<dbReference type="EMBL" id="JAKELO010000002">
    <property type="protein sequence ID" value="MDE4907584.1"/>
    <property type="molecule type" value="Genomic_DNA"/>
</dbReference>
<name>A0A9Q4PVI0_9EURY</name>
<dbReference type="AlphaFoldDB" id="A0A9Q4PVI0"/>
<dbReference type="Proteomes" id="UP001143747">
    <property type="component" value="Unassembled WGS sequence"/>
</dbReference>
<accession>A0A9Q4PVI0</accession>
<keyword evidence="3" id="KW-1185">Reference proteome</keyword>
<gene>
    <name evidence="2" type="ORF">L0665_03015</name>
</gene>
<evidence type="ECO:0000313" key="3">
    <source>
        <dbReference type="Proteomes" id="UP001143747"/>
    </source>
</evidence>
<feature type="region of interest" description="Disordered" evidence="1">
    <location>
        <begin position="21"/>
        <end position="45"/>
    </location>
</feature>
<sequence length="45" mass="5239">MTKTEQNVLSHVPDPFATRVRKNRIAEEKNRLMMPNGEVRTCNPE</sequence>